<dbReference type="InterPro" id="IPR001611">
    <property type="entry name" value="Leu-rich_rpt"/>
</dbReference>
<dbReference type="Gene3D" id="3.80.10.10">
    <property type="entry name" value="Ribonuclease Inhibitor"/>
    <property type="match status" value="4"/>
</dbReference>
<dbReference type="AlphaFoldDB" id="A0A7J7R9S9"/>
<dbReference type="FunFam" id="3.80.10.10:FF:002357">
    <property type="entry name" value="Podocan-like protein 1"/>
    <property type="match status" value="1"/>
</dbReference>
<feature type="chain" id="PRO_5029670031" evidence="3">
    <location>
        <begin position="21"/>
        <end position="575"/>
    </location>
</feature>
<keyword evidence="2" id="KW-0677">Repeat</keyword>
<dbReference type="Pfam" id="PF13855">
    <property type="entry name" value="LRR_8"/>
    <property type="match status" value="7"/>
</dbReference>
<keyword evidence="1" id="KW-0433">Leucine-rich repeat</keyword>
<keyword evidence="5" id="KW-1185">Reference proteome</keyword>
<dbReference type="PANTHER" id="PTHR45712:SF5">
    <property type="entry name" value="PODOCAN-LIKE PROTEIN 1"/>
    <property type="match status" value="1"/>
</dbReference>
<reference evidence="4 5" key="1">
    <citation type="journal article" date="2020" name="Nature">
        <title>Six reference-quality genomes reveal evolution of bat adaptations.</title>
        <authorList>
            <person name="Jebb D."/>
            <person name="Huang Z."/>
            <person name="Pippel M."/>
            <person name="Hughes G.M."/>
            <person name="Lavrichenko K."/>
            <person name="Devanna P."/>
            <person name="Winkler S."/>
            <person name="Jermiin L.S."/>
            <person name="Skirmuntt E.C."/>
            <person name="Katzourakis A."/>
            <person name="Burkitt-Gray L."/>
            <person name="Ray D.A."/>
            <person name="Sullivan K.A.M."/>
            <person name="Roscito J.G."/>
            <person name="Kirilenko B.M."/>
            <person name="Davalos L.M."/>
            <person name="Corthals A.P."/>
            <person name="Power M.L."/>
            <person name="Jones G."/>
            <person name="Ransome R.D."/>
            <person name="Dechmann D.K.N."/>
            <person name="Locatelli A.G."/>
            <person name="Puechmaille S.J."/>
            <person name="Fedrigo O."/>
            <person name="Jarvis E.D."/>
            <person name="Hiller M."/>
            <person name="Vernes S.C."/>
            <person name="Myers E.W."/>
            <person name="Teeling E.C."/>
        </authorList>
    </citation>
    <scope>NUCLEOTIDE SEQUENCE [LARGE SCALE GENOMIC DNA]</scope>
    <source>
        <strain evidence="4">MMyoMyo1</strain>
        <tissue evidence="4">Flight muscle</tissue>
    </source>
</reference>
<dbReference type="VEuPathDB" id="HostDB:GeneID_118652686"/>
<evidence type="ECO:0000256" key="1">
    <source>
        <dbReference type="ARBA" id="ARBA00022614"/>
    </source>
</evidence>
<keyword evidence="3" id="KW-0732">Signal</keyword>
<dbReference type="PRINTS" id="PR00019">
    <property type="entry name" value="LEURICHRPT"/>
</dbReference>
<proteinExistence type="predicted"/>
<dbReference type="InterPro" id="IPR003591">
    <property type="entry name" value="Leu-rich_rpt_typical-subtyp"/>
</dbReference>
<dbReference type="PANTHER" id="PTHR45712">
    <property type="entry name" value="AGAP008170-PA"/>
    <property type="match status" value="1"/>
</dbReference>
<dbReference type="EMBL" id="JABWUV010000033">
    <property type="protein sequence ID" value="KAF6272868.1"/>
    <property type="molecule type" value="Genomic_DNA"/>
</dbReference>
<feature type="signal peptide" evidence="3">
    <location>
        <begin position="1"/>
        <end position="20"/>
    </location>
</feature>
<dbReference type="PROSITE" id="PS51450">
    <property type="entry name" value="LRR"/>
    <property type="match status" value="3"/>
</dbReference>
<comment type="caution">
    <text evidence="4">The sequence shown here is derived from an EMBL/GenBank/DDBJ whole genome shotgun (WGS) entry which is preliminary data.</text>
</comment>
<dbReference type="SMART" id="SM00364">
    <property type="entry name" value="LRR_BAC"/>
    <property type="match status" value="9"/>
</dbReference>
<evidence type="ECO:0000256" key="3">
    <source>
        <dbReference type="SAM" id="SignalP"/>
    </source>
</evidence>
<evidence type="ECO:0000313" key="5">
    <source>
        <dbReference type="Proteomes" id="UP000527355"/>
    </source>
</evidence>
<dbReference type="SMART" id="SM00369">
    <property type="entry name" value="LRR_TYP"/>
    <property type="match status" value="17"/>
</dbReference>
<protein>
    <submittedName>
        <fullName evidence="4">Podocan like 1</fullName>
    </submittedName>
</protein>
<dbReference type="GO" id="GO:0005615">
    <property type="term" value="C:extracellular space"/>
    <property type="evidence" value="ECO:0007669"/>
    <property type="project" value="TreeGrafter"/>
</dbReference>
<dbReference type="InterPro" id="IPR050333">
    <property type="entry name" value="SLRP"/>
</dbReference>
<name>A0A7J7R9S9_MYOMY</name>
<organism evidence="4 5">
    <name type="scientific">Myotis myotis</name>
    <name type="common">Greater mouse-eared bat</name>
    <name type="synonym">Vespertilio myotis</name>
    <dbReference type="NCBI Taxonomy" id="51298"/>
    <lineage>
        <taxon>Eukaryota</taxon>
        <taxon>Metazoa</taxon>
        <taxon>Chordata</taxon>
        <taxon>Craniata</taxon>
        <taxon>Vertebrata</taxon>
        <taxon>Euteleostomi</taxon>
        <taxon>Mammalia</taxon>
        <taxon>Eutheria</taxon>
        <taxon>Laurasiatheria</taxon>
        <taxon>Chiroptera</taxon>
        <taxon>Yangochiroptera</taxon>
        <taxon>Vespertilionidae</taxon>
        <taxon>Myotis</taxon>
    </lineage>
</organism>
<sequence>MQLSLLLLLLLLLGPPTTPGMEDPAFPHMGESSQPLPRACPPRCSCPRADTVDCDGLDLWLFPHNITREAQHLSLQNNQLQELPYNELSRLSGLRTLNLHNNLISSEGLPDEAFESLSQLQHFYVAHNKLSVAPQFLPRSLRVADLAANQVTEIFPLTFGEKPALRSVYLHNNHLSNAGLPPDAFHGSEAVTTLSLSNNRLSYLPPSLPPSLERLHLQNNLISKVPRGALSRQTHLRELYLQHNQLTDSGLDATTFSKLHHLEYLDLSHNQLAAVPAGLPRTLTVLHLGRNRIQQVEAVRLRGARGLRYLLLQHNQLGAAGLPAGALRPLRGLHTLHVYGNRLERVPLALPRRLRSLVLPHNRVAALGARDLAATPRLAELNLAYNHLVSARVHHRAFRRLRALRSLDLAGNQLTRVPSGLPTGLHTLRLQRNQLRALEPEPLAGLDQLRELSLAHNRLRVGDIEPGTWHELQALQVLDLSHNQLSFVPPDLPEALEELHLQSNRISHVGPEAFLSTPSLRALFLRANRLHMTSIAPEAFMGLPHLCVVDTTGNPEQVLIQLPSTAPRQPRAGCP</sequence>
<dbReference type="InterPro" id="IPR032675">
    <property type="entry name" value="LRR_dom_sf"/>
</dbReference>
<dbReference type="SUPFAM" id="SSF52058">
    <property type="entry name" value="L domain-like"/>
    <property type="match status" value="2"/>
</dbReference>
<evidence type="ECO:0000256" key="2">
    <source>
        <dbReference type="ARBA" id="ARBA00022737"/>
    </source>
</evidence>
<dbReference type="SMART" id="SM00365">
    <property type="entry name" value="LRR_SD22"/>
    <property type="match status" value="6"/>
</dbReference>
<gene>
    <name evidence="4" type="ORF">mMyoMyo1_015475</name>
</gene>
<evidence type="ECO:0000313" key="4">
    <source>
        <dbReference type="EMBL" id="KAF6272868.1"/>
    </source>
</evidence>
<dbReference type="Proteomes" id="UP000527355">
    <property type="component" value="Unassembled WGS sequence"/>
</dbReference>
<accession>A0A7J7R9S9</accession>